<gene>
    <name evidence="1" type="ORF">Tci_017061</name>
</gene>
<sequence>MLLKHLRDNLSCSSVSNTIERMNDRRMQSKEKKKLQIQEVQSNTVHESKVGSIVMENTCSRKENAKERYMTHEGKVDSREALDVILVDTKCSETKSEKYVTSSRSENDTHVADANKEPMAKAPFLEEKKGVRFVALYLQKKRNLLVFDHFKQQFSYLPMLVQSSSGSISGLALHEMTFVTHSVGLMPKPPSSAPFVPPTRNDWDTLLQPLFDEYSRTQPNVDA</sequence>
<comment type="caution">
    <text evidence="1">The sequence shown here is derived from an EMBL/GenBank/DDBJ whole genome shotgun (WGS) entry which is preliminary data.</text>
</comment>
<accession>A0A6L2K6T0</accession>
<dbReference type="EMBL" id="BKCJ010001935">
    <property type="protein sequence ID" value="GEU45083.1"/>
    <property type="molecule type" value="Genomic_DNA"/>
</dbReference>
<name>A0A6L2K6T0_TANCI</name>
<protein>
    <submittedName>
        <fullName evidence="1">Uncharacterized protein</fullName>
    </submittedName>
</protein>
<proteinExistence type="predicted"/>
<reference evidence="1" key="1">
    <citation type="journal article" date="2019" name="Sci. Rep.">
        <title>Draft genome of Tanacetum cinerariifolium, the natural source of mosquito coil.</title>
        <authorList>
            <person name="Yamashiro T."/>
            <person name="Shiraishi A."/>
            <person name="Satake H."/>
            <person name="Nakayama K."/>
        </authorList>
    </citation>
    <scope>NUCLEOTIDE SEQUENCE</scope>
</reference>
<evidence type="ECO:0000313" key="1">
    <source>
        <dbReference type="EMBL" id="GEU45083.1"/>
    </source>
</evidence>
<dbReference type="AlphaFoldDB" id="A0A6L2K6T0"/>
<organism evidence="1">
    <name type="scientific">Tanacetum cinerariifolium</name>
    <name type="common">Dalmatian daisy</name>
    <name type="synonym">Chrysanthemum cinerariifolium</name>
    <dbReference type="NCBI Taxonomy" id="118510"/>
    <lineage>
        <taxon>Eukaryota</taxon>
        <taxon>Viridiplantae</taxon>
        <taxon>Streptophyta</taxon>
        <taxon>Embryophyta</taxon>
        <taxon>Tracheophyta</taxon>
        <taxon>Spermatophyta</taxon>
        <taxon>Magnoliopsida</taxon>
        <taxon>eudicotyledons</taxon>
        <taxon>Gunneridae</taxon>
        <taxon>Pentapetalae</taxon>
        <taxon>asterids</taxon>
        <taxon>campanulids</taxon>
        <taxon>Asterales</taxon>
        <taxon>Asteraceae</taxon>
        <taxon>Asteroideae</taxon>
        <taxon>Anthemideae</taxon>
        <taxon>Anthemidinae</taxon>
        <taxon>Tanacetum</taxon>
    </lineage>
</organism>